<proteinExistence type="predicted"/>
<dbReference type="AlphaFoldDB" id="A0A137P0M8"/>
<feature type="transmembrane region" description="Helical" evidence="1">
    <location>
        <begin position="15"/>
        <end position="36"/>
    </location>
</feature>
<dbReference type="EMBL" id="KQ964576">
    <property type="protein sequence ID" value="KXN68424.1"/>
    <property type="molecule type" value="Genomic_DNA"/>
</dbReference>
<evidence type="ECO:0000256" key="1">
    <source>
        <dbReference type="SAM" id="Phobius"/>
    </source>
</evidence>
<keyword evidence="1" id="KW-1133">Transmembrane helix</keyword>
<organism evidence="2 3">
    <name type="scientific">Conidiobolus coronatus (strain ATCC 28846 / CBS 209.66 / NRRL 28638)</name>
    <name type="common">Delacroixia coronata</name>
    <dbReference type="NCBI Taxonomy" id="796925"/>
    <lineage>
        <taxon>Eukaryota</taxon>
        <taxon>Fungi</taxon>
        <taxon>Fungi incertae sedis</taxon>
        <taxon>Zoopagomycota</taxon>
        <taxon>Entomophthoromycotina</taxon>
        <taxon>Entomophthoromycetes</taxon>
        <taxon>Entomophthorales</taxon>
        <taxon>Ancylistaceae</taxon>
        <taxon>Conidiobolus</taxon>
    </lineage>
</organism>
<name>A0A137P0M8_CONC2</name>
<gene>
    <name evidence="2" type="ORF">CONCODRAFT_9312</name>
</gene>
<dbReference type="Proteomes" id="UP000070444">
    <property type="component" value="Unassembled WGS sequence"/>
</dbReference>
<keyword evidence="3" id="KW-1185">Reference proteome</keyword>
<evidence type="ECO:0000313" key="3">
    <source>
        <dbReference type="Proteomes" id="UP000070444"/>
    </source>
</evidence>
<keyword evidence="1" id="KW-0472">Membrane</keyword>
<evidence type="ECO:0000313" key="2">
    <source>
        <dbReference type="EMBL" id="KXN68424.1"/>
    </source>
</evidence>
<protein>
    <submittedName>
        <fullName evidence="2">Uncharacterized protein</fullName>
    </submittedName>
</protein>
<keyword evidence="1" id="KW-0812">Transmembrane</keyword>
<sequence>MYLNQELLNDKQFKIVLGLLISVFVLLILGVVYVLLLRPWLAKRKEEKYERANNSDSFHMPLVNTASLESNNIKKDKVPRISMLKFGDIVARASITPESSLPKHLLMPPKRYTPFTFDVQKASAIEPSTKEPNKI</sequence>
<accession>A0A137P0M8</accession>
<reference evidence="2 3" key="1">
    <citation type="journal article" date="2015" name="Genome Biol. Evol.">
        <title>Phylogenomic analyses indicate that early fungi evolved digesting cell walls of algal ancestors of land plants.</title>
        <authorList>
            <person name="Chang Y."/>
            <person name="Wang S."/>
            <person name="Sekimoto S."/>
            <person name="Aerts A.L."/>
            <person name="Choi C."/>
            <person name="Clum A."/>
            <person name="LaButti K.M."/>
            <person name="Lindquist E.A."/>
            <person name="Yee Ngan C."/>
            <person name="Ohm R.A."/>
            <person name="Salamov A.A."/>
            <person name="Grigoriev I.V."/>
            <person name="Spatafora J.W."/>
            <person name="Berbee M.L."/>
        </authorList>
    </citation>
    <scope>NUCLEOTIDE SEQUENCE [LARGE SCALE GENOMIC DNA]</scope>
    <source>
        <strain evidence="2 3">NRRL 28638</strain>
    </source>
</reference>